<dbReference type="PROSITE" id="PS50404">
    <property type="entry name" value="GST_NTER"/>
    <property type="match status" value="1"/>
</dbReference>
<dbReference type="CDD" id="cd03048">
    <property type="entry name" value="GST_N_Ure2p_like"/>
    <property type="match status" value="1"/>
</dbReference>
<dbReference type="PROSITE" id="PS50405">
    <property type="entry name" value="GST_CTER"/>
    <property type="match status" value="1"/>
</dbReference>
<dbReference type="RefSeq" id="WP_092864929.1">
    <property type="nucleotide sequence ID" value="NZ_FPCH01000001.1"/>
</dbReference>
<dbReference type="SFLD" id="SFLDS00019">
    <property type="entry name" value="Glutathione_Transferase_(cytos"/>
    <property type="match status" value="1"/>
</dbReference>
<evidence type="ECO:0000313" key="5">
    <source>
        <dbReference type="Proteomes" id="UP000199423"/>
    </source>
</evidence>
<dbReference type="InterPro" id="IPR004045">
    <property type="entry name" value="Glutathione_S-Trfase_N"/>
</dbReference>
<evidence type="ECO:0000259" key="2">
    <source>
        <dbReference type="PROSITE" id="PS50404"/>
    </source>
</evidence>
<dbReference type="InterPro" id="IPR036282">
    <property type="entry name" value="Glutathione-S-Trfase_C_sf"/>
</dbReference>
<dbReference type="EMBL" id="FPCH01000001">
    <property type="protein sequence ID" value="SFV28395.1"/>
    <property type="molecule type" value="Genomic_DNA"/>
</dbReference>
<accession>A0A1I7N187</accession>
<dbReference type="Pfam" id="PF00043">
    <property type="entry name" value="GST_C"/>
    <property type="match status" value="1"/>
</dbReference>
<evidence type="ECO:0000313" key="4">
    <source>
        <dbReference type="EMBL" id="SFV28395.1"/>
    </source>
</evidence>
<dbReference type="Proteomes" id="UP000199423">
    <property type="component" value="Unassembled WGS sequence"/>
</dbReference>
<dbReference type="SFLD" id="SFLDG00358">
    <property type="entry name" value="Main_(cytGST)"/>
    <property type="match status" value="1"/>
</dbReference>
<evidence type="ECO:0000256" key="1">
    <source>
        <dbReference type="RuleBase" id="RU003494"/>
    </source>
</evidence>
<dbReference type="STRING" id="51670.SAMN04488557_0992"/>
<dbReference type="SUPFAM" id="SSF52833">
    <property type="entry name" value="Thioredoxin-like"/>
    <property type="match status" value="1"/>
</dbReference>
<proteinExistence type="inferred from homology"/>
<keyword evidence="4" id="KW-0808">Transferase</keyword>
<dbReference type="PANTHER" id="PTHR44051">
    <property type="entry name" value="GLUTATHIONE S-TRANSFERASE-RELATED"/>
    <property type="match status" value="1"/>
</dbReference>
<dbReference type="PANTHER" id="PTHR44051:SF19">
    <property type="entry name" value="DISULFIDE-BOND OXIDOREDUCTASE YFCG"/>
    <property type="match status" value="1"/>
</dbReference>
<protein>
    <submittedName>
        <fullName evidence="4">Glutathione S-transferase</fullName>
    </submittedName>
</protein>
<name>A0A1I7N187_9HYPH</name>
<dbReference type="InterPro" id="IPR004046">
    <property type="entry name" value="GST_C"/>
</dbReference>
<dbReference type="SUPFAM" id="SSF47616">
    <property type="entry name" value="GST C-terminal domain-like"/>
    <property type="match status" value="1"/>
</dbReference>
<dbReference type="SFLD" id="SFLDG01151">
    <property type="entry name" value="Main.2:_Nu-like"/>
    <property type="match status" value="1"/>
</dbReference>
<evidence type="ECO:0000259" key="3">
    <source>
        <dbReference type="PROSITE" id="PS50405"/>
    </source>
</evidence>
<feature type="domain" description="GST N-terminal" evidence="2">
    <location>
        <begin position="8"/>
        <end position="95"/>
    </location>
</feature>
<dbReference type="GO" id="GO:0016740">
    <property type="term" value="F:transferase activity"/>
    <property type="evidence" value="ECO:0007669"/>
    <property type="project" value="UniProtKB-KW"/>
</dbReference>
<dbReference type="Gene3D" id="1.20.1050.10">
    <property type="match status" value="1"/>
</dbReference>
<feature type="domain" description="GST C-terminal" evidence="3">
    <location>
        <begin position="98"/>
        <end position="215"/>
    </location>
</feature>
<dbReference type="Gene3D" id="3.40.30.10">
    <property type="entry name" value="Glutaredoxin"/>
    <property type="match status" value="1"/>
</dbReference>
<reference evidence="5" key="1">
    <citation type="submission" date="2016-10" db="EMBL/GenBank/DDBJ databases">
        <authorList>
            <person name="Varghese N."/>
            <person name="Submissions S."/>
        </authorList>
    </citation>
    <scope>NUCLEOTIDE SEQUENCE [LARGE SCALE GENOMIC DNA]</scope>
    <source>
        <strain evidence="5">DSM 1565</strain>
    </source>
</reference>
<dbReference type="InterPro" id="IPR036249">
    <property type="entry name" value="Thioredoxin-like_sf"/>
</dbReference>
<dbReference type="InterPro" id="IPR010987">
    <property type="entry name" value="Glutathione-S-Trfase_C-like"/>
</dbReference>
<gene>
    <name evidence="4" type="ORF">SAMN04488557_0992</name>
</gene>
<sequence>MLDDGDEEQPIALHFWPTPNGLKISIMLEELGAPYEVTFVDIGKGEQLAPEFLAISPNNKIPAIVDPDGPDGQPLALFESGAILQYLGRKFGAFYPSSERAKADVDQWLFWSSTGLGPMAGQCNYFRNFAPEKIPSAIDRYTKEVERLFGVLDKRLSDRPYIAGKYSIADIASFTWVRIWEKLAQDIGKFPNVERWLGDIGQRPAVIKGLAVKKV</sequence>
<dbReference type="AlphaFoldDB" id="A0A1I7N187"/>
<dbReference type="InterPro" id="IPR040079">
    <property type="entry name" value="Glutathione_S-Trfase"/>
</dbReference>
<comment type="similarity">
    <text evidence="1">Belongs to the GST superfamily.</text>
</comment>
<dbReference type="Pfam" id="PF02798">
    <property type="entry name" value="GST_N"/>
    <property type="match status" value="1"/>
</dbReference>
<keyword evidence="5" id="KW-1185">Reference proteome</keyword>
<dbReference type="OrthoDB" id="9803562at2"/>
<organism evidence="4 5">
    <name type="scientific">Hyphomicrobium facile</name>
    <dbReference type="NCBI Taxonomy" id="51670"/>
    <lineage>
        <taxon>Bacteria</taxon>
        <taxon>Pseudomonadati</taxon>
        <taxon>Pseudomonadota</taxon>
        <taxon>Alphaproteobacteria</taxon>
        <taxon>Hyphomicrobiales</taxon>
        <taxon>Hyphomicrobiaceae</taxon>
        <taxon>Hyphomicrobium</taxon>
    </lineage>
</organism>